<evidence type="ECO:0000256" key="1">
    <source>
        <dbReference type="ARBA" id="ARBA00001946"/>
    </source>
</evidence>
<evidence type="ECO:0000256" key="6">
    <source>
        <dbReference type="SAM" id="Phobius"/>
    </source>
</evidence>
<dbReference type="Proteomes" id="UP000293550">
    <property type="component" value="Unassembled WGS sequence"/>
</dbReference>
<dbReference type="PANTHER" id="PTHR43771:SF2">
    <property type="entry name" value="PHOSPHOMANNOMUTASE_PHOSPHOGLUCOMUTASE"/>
    <property type="match status" value="1"/>
</dbReference>
<sequence>MVESYSFFINFREGEVKKTKNLRLLTIISMTLFLSVTYASSSSMFDAMPKSINTTEMRIVCADERKFNIVAAIQHELYEDDVEFDDVDGIHVQTEDGWWLLRASNTEPLLSARAESQTEVGLKIILEQMKSYLEPFGIKLPL</sequence>
<keyword evidence="9" id="KW-1185">Reference proteome</keyword>
<dbReference type="PANTHER" id="PTHR43771">
    <property type="entry name" value="PHOSPHOMANNOMUTASE"/>
    <property type="match status" value="1"/>
</dbReference>
<evidence type="ECO:0000256" key="2">
    <source>
        <dbReference type="ARBA" id="ARBA00022553"/>
    </source>
</evidence>
<evidence type="ECO:0000256" key="3">
    <source>
        <dbReference type="ARBA" id="ARBA00022723"/>
    </source>
</evidence>
<feature type="transmembrane region" description="Helical" evidence="6">
    <location>
        <begin position="21"/>
        <end position="40"/>
    </location>
</feature>
<feature type="domain" description="Alpha-D-phosphohexomutase C-terminal" evidence="7">
    <location>
        <begin position="56"/>
        <end position="128"/>
    </location>
</feature>
<comment type="caution">
    <text evidence="8">The sequence shown here is derived from an EMBL/GenBank/DDBJ whole genome shotgun (WGS) entry which is preliminary data.</text>
</comment>
<organism evidence="8 9">
    <name type="scientific">Candidatus Finniella inopinata</name>
    <dbReference type="NCBI Taxonomy" id="1696036"/>
    <lineage>
        <taxon>Bacteria</taxon>
        <taxon>Pseudomonadati</taxon>
        <taxon>Pseudomonadota</taxon>
        <taxon>Alphaproteobacteria</taxon>
        <taxon>Holosporales</taxon>
        <taxon>Candidatus Paracaedibacteraceae</taxon>
        <taxon>Candidatus Finniella</taxon>
    </lineage>
</organism>
<dbReference type="Gene3D" id="3.30.310.50">
    <property type="entry name" value="Alpha-D-phosphohexomutase, C-terminal domain"/>
    <property type="match status" value="1"/>
</dbReference>
<dbReference type="GO" id="GO:0016868">
    <property type="term" value="F:intramolecular phosphotransferase activity"/>
    <property type="evidence" value="ECO:0007669"/>
    <property type="project" value="InterPro"/>
</dbReference>
<comment type="cofactor">
    <cofactor evidence="1">
        <name>Mg(2+)</name>
        <dbReference type="ChEBI" id="CHEBI:18420"/>
    </cofactor>
</comment>
<dbReference type="SUPFAM" id="SSF55957">
    <property type="entry name" value="Phosphoglucomutase, C-terminal domain"/>
    <property type="match status" value="1"/>
</dbReference>
<evidence type="ECO:0000256" key="5">
    <source>
        <dbReference type="ARBA" id="ARBA00023235"/>
    </source>
</evidence>
<keyword evidence="6" id="KW-0472">Membrane</keyword>
<dbReference type="InterPro" id="IPR005843">
    <property type="entry name" value="A-D-PHexomutase_C"/>
</dbReference>
<keyword evidence="2" id="KW-0597">Phosphoprotein</keyword>
<dbReference type="GO" id="GO:0046872">
    <property type="term" value="F:metal ion binding"/>
    <property type="evidence" value="ECO:0007669"/>
    <property type="project" value="UniProtKB-KW"/>
</dbReference>
<evidence type="ECO:0000313" key="9">
    <source>
        <dbReference type="Proteomes" id="UP000293550"/>
    </source>
</evidence>
<keyword evidence="3" id="KW-0479">Metal-binding</keyword>
<dbReference type="AlphaFoldDB" id="A0A4Q7DKP7"/>
<dbReference type="InterPro" id="IPR036900">
    <property type="entry name" value="A-D-PHexomutase_C_sf"/>
</dbReference>
<keyword evidence="4" id="KW-0460">Magnesium</keyword>
<gene>
    <name evidence="8" type="ORF">EQU50_01670</name>
</gene>
<reference evidence="8 9" key="1">
    <citation type="submission" date="2018-10" db="EMBL/GenBank/DDBJ databases">
        <title>An updated phylogeny of the Alphaproteobacteria reveals that the parasitic Rickettsiales and Holosporales have independent origins.</title>
        <authorList>
            <person name="Munoz-Gomez S.A."/>
            <person name="Hess S."/>
            <person name="Burger G."/>
            <person name="Lang B.F."/>
            <person name="Susko E."/>
            <person name="Slamovits C.H."/>
            <person name="Roger A.J."/>
        </authorList>
    </citation>
    <scope>NUCLEOTIDE SEQUENCE [LARGE SCALE GENOMIC DNA]</scope>
    <source>
        <strain evidence="8">HOLO01</strain>
    </source>
</reference>
<evidence type="ECO:0000256" key="4">
    <source>
        <dbReference type="ARBA" id="ARBA00022842"/>
    </source>
</evidence>
<keyword evidence="6" id="KW-1133">Transmembrane helix</keyword>
<dbReference type="Pfam" id="PF00408">
    <property type="entry name" value="PGM_PMM_IV"/>
    <property type="match status" value="1"/>
</dbReference>
<keyword evidence="6" id="KW-0812">Transmembrane</keyword>
<proteinExistence type="predicted"/>
<evidence type="ECO:0000313" key="8">
    <source>
        <dbReference type="EMBL" id="RZI46958.1"/>
    </source>
</evidence>
<dbReference type="EMBL" id="SCFB01000002">
    <property type="protein sequence ID" value="RZI46958.1"/>
    <property type="molecule type" value="Genomic_DNA"/>
</dbReference>
<keyword evidence="5" id="KW-0413">Isomerase</keyword>
<name>A0A4Q7DKP7_9PROT</name>
<dbReference type="OrthoDB" id="9803322at2"/>
<evidence type="ECO:0000259" key="7">
    <source>
        <dbReference type="Pfam" id="PF00408"/>
    </source>
</evidence>
<accession>A0A4Q7DKP7</accession>
<protein>
    <recommendedName>
        <fullName evidence="7">Alpha-D-phosphohexomutase C-terminal domain-containing protein</fullName>
    </recommendedName>
</protein>